<organism evidence="3 4">
    <name type="scientific">Bdellovibrio reynosensis</name>
    <dbReference type="NCBI Taxonomy" id="2835041"/>
    <lineage>
        <taxon>Bacteria</taxon>
        <taxon>Pseudomonadati</taxon>
        <taxon>Bdellovibrionota</taxon>
        <taxon>Bdellovibrionia</taxon>
        <taxon>Bdellovibrionales</taxon>
        <taxon>Pseudobdellovibrionaceae</taxon>
        <taxon>Bdellovibrio</taxon>
    </lineage>
</organism>
<evidence type="ECO:0000313" key="4">
    <source>
        <dbReference type="Proteomes" id="UP000830116"/>
    </source>
</evidence>
<name>A0ABY4C8P9_9BACT</name>
<keyword evidence="2" id="KW-0732">Signal</keyword>
<dbReference type="EMBL" id="CP093442">
    <property type="protein sequence ID" value="UOF01310.1"/>
    <property type="molecule type" value="Genomic_DNA"/>
</dbReference>
<reference evidence="3" key="1">
    <citation type="submission" date="2022-03" db="EMBL/GenBank/DDBJ databases">
        <title>Genome Identification and Characterization of new species Bdellovibrio reynosense LBG001 sp. nov. from a Mexico soil sample.</title>
        <authorList>
            <person name="Camilli A."/>
            <person name="Ajao Y."/>
            <person name="Guo X."/>
        </authorList>
    </citation>
    <scope>NUCLEOTIDE SEQUENCE</scope>
    <source>
        <strain evidence="3">LBG001</strain>
    </source>
</reference>
<evidence type="ECO:0000256" key="1">
    <source>
        <dbReference type="SAM" id="MobiDB-lite"/>
    </source>
</evidence>
<dbReference type="Pfam" id="PF13645">
    <property type="entry name" value="YkuD_2"/>
    <property type="match status" value="1"/>
</dbReference>
<gene>
    <name evidence="3" type="ORF">MNR06_16570</name>
</gene>
<evidence type="ECO:0000256" key="2">
    <source>
        <dbReference type="SAM" id="SignalP"/>
    </source>
</evidence>
<feature type="signal peptide" evidence="2">
    <location>
        <begin position="1"/>
        <end position="30"/>
    </location>
</feature>
<dbReference type="Proteomes" id="UP000830116">
    <property type="component" value="Chromosome"/>
</dbReference>
<feature type="chain" id="PRO_5046918553" evidence="2">
    <location>
        <begin position="31"/>
        <end position="469"/>
    </location>
</feature>
<feature type="compositionally biased region" description="Low complexity" evidence="1">
    <location>
        <begin position="257"/>
        <end position="270"/>
    </location>
</feature>
<dbReference type="RefSeq" id="WP_243537738.1">
    <property type="nucleotide sequence ID" value="NZ_CP093442.1"/>
</dbReference>
<feature type="region of interest" description="Disordered" evidence="1">
    <location>
        <begin position="251"/>
        <end position="280"/>
    </location>
</feature>
<dbReference type="InterPro" id="IPR032676">
    <property type="entry name" value="YkuD_2"/>
</dbReference>
<protein>
    <submittedName>
        <fullName evidence="3">Murein L,D-transpeptidase catalytic domain family protein</fullName>
    </submittedName>
</protein>
<dbReference type="PANTHER" id="PTHR38477:SF1">
    <property type="entry name" value="MUREIN L,D-TRANSPEPTIDASE CATALYTIC DOMAIN FAMILY PROTEIN"/>
    <property type="match status" value="1"/>
</dbReference>
<sequence length="469" mass="52056">MQIEKNKSTLFSRFSTALLIASFLTLGACAGADEVRLPDELTDEPAAAPDNDTSTTPVAPVHTVPENQREAILKNYDYVDPTHIVPYKALSDALVYFHENKSKFTNQDYVSVINFAESSKNKRFFIINMKTGSVWAIRTSHGKGSDSDHDGYAEKFSNVSGSNASSLGFYKAAESYYGSNGLSLRMDGLSSTNSRARSRAIVIHGASYVREENVIQGRSWGCPAVSNSNRDAVVKFLKGGSLVYAVLDKGGTKRPEVQPSEPSVPSVPSTPTTPPDTSYKMLPLAWESPNYPERTKWSEFLMKDILESWPSLLNGANDMRDFCPRYNTLDNNQKANVWAQLFVAMAKYESAYSPVSRMHETTMGTDPVTKKPVYSEGLLQLSYQDIQWAPFCKFDWSKDKYLAAKDPKKTILDPYINLHCGVGIMALQVKNKRAIKVSSGTYWAVIKPGGRYQQISAITSMVKSLKICQ</sequence>
<keyword evidence="4" id="KW-1185">Reference proteome</keyword>
<accession>A0ABY4C8P9</accession>
<dbReference type="PANTHER" id="PTHR38477">
    <property type="entry name" value="HYPOTHETICAL EXPORTED PROTEIN"/>
    <property type="match status" value="1"/>
</dbReference>
<proteinExistence type="predicted"/>
<dbReference type="PROSITE" id="PS51257">
    <property type="entry name" value="PROKAR_LIPOPROTEIN"/>
    <property type="match status" value="1"/>
</dbReference>
<evidence type="ECO:0000313" key="3">
    <source>
        <dbReference type="EMBL" id="UOF01310.1"/>
    </source>
</evidence>